<gene>
    <name evidence="2" type="ORF">ORAREDHAP_LOCUS30453</name>
    <name evidence="3" type="ORF">ORAREDHAP_LOCUS45390</name>
</gene>
<organism evidence="3 4">
    <name type="scientific">Prunus armeniaca</name>
    <name type="common">Apricot</name>
    <name type="synonym">Armeniaca vulgaris</name>
    <dbReference type="NCBI Taxonomy" id="36596"/>
    <lineage>
        <taxon>Eukaryota</taxon>
        <taxon>Viridiplantae</taxon>
        <taxon>Streptophyta</taxon>
        <taxon>Embryophyta</taxon>
        <taxon>Tracheophyta</taxon>
        <taxon>Spermatophyta</taxon>
        <taxon>Magnoliopsida</taxon>
        <taxon>eudicotyledons</taxon>
        <taxon>Gunneridae</taxon>
        <taxon>Pentapetalae</taxon>
        <taxon>rosids</taxon>
        <taxon>fabids</taxon>
        <taxon>Rosales</taxon>
        <taxon>Rosaceae</taxon>
        <taxon>Amygdaloideae</taxon>
        <taxon>Amygdaleae</taxon>
        <taxon>Prunus</taxon>
    </lineage>
</organism>
<proteinExistence type="predicted"/>
<dbReference type="EMBL" id="CAEKKB010000007">
    <property type="protein sequence ID" value="CAB4318353.1"/>
    <property type="molecule type" value="Genomic_DNA"/>
</dbReference>
<evidence type="ECO:0000256" key="1">
    <source>
        <dbReference type="SAM" id="MobiDB-lite"/>
    </source>
</evidence>
<accession>A0A6J5Y1G8</accession>
<sequence>MASSLACHSLSDDGGTSLTLLAQVTSPWRCGNERHKSTSSDGSHPPGVFQGQLSTAPSLVWHDHSPEPI</sequence>
<evidence type="ECO:0000313" key="2">
    <source>
        <dbReference type="EMBL" id="CAB4309365.1"/>
    </source>
</evidence>
<name>A0A6J5Y1G8_PRUAR</name>
<evidence type="ECO:0000313" key="3">
    <source>
        <dbReference type="EMBL" id="CAB4318353.1"/>
    </source>
</evidence>
<dbReference type="AlphaFoldDB" id="A0A6J5Y1G8"/>
<evidence type="ECO:0000313" key="4">
    <source>
        <dbReference type="Proteomes" id="UP000507245"/>
    </source>
</evidence>
<dbReference type="EMBL" id="CAEKKB010000005">
    <property type="protein sequence ID" value="CAB4309365.1"/>
    <property type="molecule type" value="Genomic_DNA"/>
</dbReference>
<reference evidence="4" key="1">
    <citation type="journal article" date="2020" name="Genome Biol.">
        <title>Gamete binning: chromosome-level and haplotype-resolved genome assembly enabled by high-throughput single-cell sequencing of gamete genomes.</title>
        <authorList>
            <person name="Campoy J.A."/>
            <person name="Sun H."/>
            <person name="Goel M."/>
            <person name="Jiao W.-B."/>
            <person name="Folz-Donahue K."/>
            <person name="Wang N."/>
            <person name="Rubio M."/>
            <person name="Liu C."/>
            <person name="Kukat C."/>
            <person name="Ruiz D."/>
            <person name="Huettel B."/>
            <person name="Schneeberger K."/>
        </authorList>
    </citation>
    <scope>NUCLEOTIDE SEQUENCE [LARGE SCALE GENOMIC DNA]</scope>
    <source>
        <strain evidence="4">cv. Rojo Pasion</strain>
    </source>
</reference>
<reference evidence="3" key="2">
    <citation type="submission" date="2020-05" db="EMBL/GenBank/DDBJ databases">
        <authorList>
            <person name="Campoy J."/>
            <person name="Schneeberger K."/>
            <person name="Spophaly S."/>
        </authorList>
    </citation>
    <scope>NUCLEOTIDE SEQUENCE [LARGE SCALE GENOMIC DNA]</scope>
    <source>
        <strain evidence="3">PruArmRojPasFocal</strain>
    </source>
</reference>
<dbReference type="Proteomes" id="UP000507245">
    <property type="component" value="Unassembled WGS sequence"/>
</dbReference>
<protein>
    <submittedName>
        <fullName evidence="3">Uncharacterized protein</fullName>
    </submittedName>
</protein>
<keyword evidence="4" id="KW-1185">Reference proteome</keyword>
<feature type="region of interest" description="Disordered" evidence="1">
    <location>
        <begin position="29"/>
        <end position="69"/>
    </location>
</feature>